<accession>A0A4Z0BQ20</accession>
<organism evidence="1 2">
    <name type="scientific">Ramlibacter rhizophilus</name>
    <dbReference type="NCBI Taxonomy" id="1781167"/>
    <lineage>
        <taxon>Bacteria</taxon>
        <taxon>Pseudomonadati</taxon>
        <taxon>Pseudomonadota</taxon>
        <taxon>Betaproteobacteria</taxon>
        <taxon>Burkholderiales</taxon>
        <taxon>Comamonadaceae</taxon>
        <taxon>Ramlibacter</taxon>
    </lineage>
</organism>
<sequence length="201" mass="21436">MFARISAYFSGTRPSATSAPPPISAAKVKELCHLQPLLAGAKLADSTQVRVSWGQWKLKPGGGSSSSSALRHQKAAIDRNQAMFTIAFADRQCASLAQPLLAKIRGDQRQLSVGHLRNELLALQLVDVVKSTGLRGNQVTELLLHVFDQPVKAGPDLTKAVEYAARQMQGARSLAADNAWLAAQASFPAHCAVGSSAEPKR</sequence>
<dbReference type="RefSeq" id="WP_135284685.1">
    <property type="nucleotide sequence ID" value="NZ_SMLL01000003.1"/>
</dbReference>
<evidence type="ECO:0000313" key="2">
    <source>
        <dbReference type="Proteomes" id="UP000297564"/>
    </source>
</evidence>
<gene>
    <name evidence="1" type="ORF">EZ242_08395</name>
</gene>
<reference evidence="1 2" key="1">
    <citation type="submission" date="2019-03" db="EMBL/GenBank/DDBJ databases">
        <title>Ramlibacter rhizophilus CCTCC AB2015357, whole genome shotgun sequence.</title>
        <authorList>
            <person name="Zhang X."/>
            <person name="Feng G."/>
            <person name="Zhu H."/>
        </authorList>
    </citation>
    <scope>NUCLEOTIDE SEQUENCE [LARGE SCALE GENOMIC DNA]</scope>
    <source>
        <strain evidence="1 2">CCTCC AB2015357</strain>
    </source>
</reference>
<comment type="caution">
    <text evidence="1">The sequence shown here is derived from an EMBL/GenBank/DDBJ whole genome shotgun (WGS) entry which is preliminary data.</text>
</comment>
<evidence type="ECO:0000313" key="1">
    <source>
        <dbReference type="EMBL" id="TFZ01387.1"/>
    </source>
</evidence>
<name>A0A4Z0BQ20_9BURK</name>
<proteinExistence type="predicted"/>
<keyword evidence="2" id="KW-1185">Reference proteome</keyword>
<dbReference type="EMBL" id="SMLL01000003">
    <property type="protein sequence ID" value="TFZ01387.1"/>
    <property type="molecule type" value="Genomic_DNA"/>
</dbReference>
<dbReference type="AlphaFoldDB" id="A0A4Z0BQ20"/>
<dbReference type="Proteomes" id="UP000297564">
    <property type="component" value="Unassembled WGS sequence"/>
</dbReference>
<protein>
    <submittedName>
        <fullName evidence="1">Uncharacterized protein</fullName>
    </submittedName>
</protein>